<dbReference type="Gene3D" id="3.30.530.20">
    <property type="match status" value="1"/>
</dbReference>
<dbReference type="PATRIC" id="fig|1144316.3.peg.2401"/>
<dbReference type="OrthoDB" id="9810827at2"/>
<reference evidence="1 2" key="1">
    <citation type="journal article" date="2012" name="J. Bacteriol.">
        <title>Twenty-one genome sequences from Pseudomonas species and 19 genome sequences from diverse bacteria isolated from the rhizosphere and endosphere of Populus deltoides.</title>
        <authorList>
            <person name="Brown S.D."/>
            <person name="Utturkar S.M."/>
            <person name="Klingeman D.M."/>
            <person name="Johnson C.M."/>
            <person name="Martin S.L."/>
            <person name="Land M.L."/>
            <person name="Lu T.Y."/>
            <person name="Schadt C.W."/>
            <person name="Doktycz M.J."/>
            <person name="Pelletier D.A."/>
        </authorList>
    </citation>
    <scope>NUCLEOTIDE SEQUENCE [LARGE SCALE GENOMIC DNA]</scope>
    <source>
        <strain evidence="1 2">CF314</strain>
    </source>
</reference>
<dbReference type="SUPFAM" id="SSF55961">
    <property type="entry name" value="Bet v1-like"/>
    <property type="match status" value="1"/>
</dbReference>
<dbReference type="Proteomes" id="UP000007509">
    <property type="component" value="Unassembled WGS sequence"/>
</dbReference>
<proteinExistence type="predicted"/>
<sequence>MQDKVYSIFTDEVSVSGIWQLVTDINYRNHIDSDTEYSSLNGNFSVGKGMDIKNRIFPQPGIVVFESDEYQKSIVYLWELPLCDFFISYFYKEAGNGVKITATLTIQGILSPFWYLMYGRAIAKNFSRDIKFMIDKAK</sequence>
<protein>
    <recommendedName>
        <fullName evidence="3">Polyketide cyclase / dehydrase and lipid transport</fullName>
    </recommendedName>
</protein>
<accession>J2T0E8</accession>
<keyword evidence="2" id="KW-1185">Reference proteome</keyword>
<evidence type="ECO:0000313" key="2">
    <source>
        <dbReference type="Proteomes" id="UP000007509"/>
    </source>
</evidence>
<dbReference type="InterPro" id="IPR023393">
    <property type="entry name" value="START-like_dom_sf"/>
</dbReference>
<evidence type="ECO:0000313" key="1">
    <source>
        <dbReference type="EMBL" id="EJL71432.1"/>
    </source>
</evidence>
<organism evidence="1 2">
    <name type="scientific">Chryseobacterium populi</name>
    <dbReference type="NCBI Taxonomy" id="1144316"/>
    <lineage>
        <taxon>Bacteria</taxon>
        <taxon>Pseudomonadati</taxon>
        <taxon>Bacteroidota</taxon>
        <taxon>Flavobacteriia</taxon>
        <taxon>Flavobacteriales</taxon>
        <taxon>Weeksellaceae</taxon>
        <taxon>Chryseobacterium group</taxon>
        <taxon>Chryseobacterium</taxon>
    </lineage>
</organism>
<dbReference type="EMBL" id="AKJY01000041">
    <property type="protein sequence ID" value="EJL71432.1"/>
    <property type="molecule type" value="Genomic_DNA"/>
</dbReference>
<gene>
    <name evidence="1" type="ORF">PMI13_02380</name>
</gene>
<dbReference type="AlphaFoldDB" id="J2T0E8"/>
<name>J2T0E8_9FLAO</name>
<comment type="caution">
    <text evidence="1">The sequence shown here is derived from an EMBL/GenBank/DDBJ whole genome shotgun (WGS) entry which is preliminary data.</text>
</comment>
<evidence type="ECO:0008006" key="3">
    <source>
        <dbReference type="Google" id="ProtNLM"/>
    </source>
</evidence>